<reference evidence="4" key="1">
    <citation type="submission" date="2021-06" db="EMBL/GenBank/DDBJ databases">
        <title>Complete genome sequence of Nocardioides sp. G188.</title>
        <authorList>
            <person name="Im W.-T."/>
        </authorList>
    </citation>
    <scope>NUCLEOTIDE SEQUENCE</scope>
    <source>
        <strain evidence="4">G188</strain>
    </source>
</reference>
<proteinExistence type="predicted"/>
<dbReference type="KEGG" id="nps:KRR39_06435"/>
<keyword evidence="5" id="KW-1185">Reference proteome</keyword>
<dbReference type="PIRSF" id="PIRSF000350">
    <property type="entry name" value="Mercury_reductase_MerA"/>
    <property type="match status" value="1"/>
</dbReference>
<dbReference type="InterPro" id="IPR001100">
    <property type="entry name" value="Pyr_nuc-diS_OxRdtase"/>
</dbReference>
<evidence type="ECO:0000259" key="2">
    <source>
        <dbReference type="Pfam" id="PF02852"/>
    </source>
</evidence>
<feature type="domain" description="FAD/NAD(P)-binding" evidence="3">
    <location>
        <begin position="9"/>
        <end position="330"/>
    </location>
</feature>
<dbReference type="GO" id="GO:0050660">
    <property type="term" value="F:flavin adenine dinucleotide binding"/>
    <property type="evidence" value="ECO:0007669"/>
    <property type="project" value="TreeGrafter"/>
</dbReference>
<dbReference type="InterPro" id="IPR023753">
    <property type="entry name" value="FAD/NAD-binding_dom"/>
</dbReference>
<name>A0A975T1P9_9ACTN</name>
<dbReference type="Pfam" id="PF07992">
    <property type="entry name" value="Pyr_redox_2"/>
    <property type="match status" value="1"/>
</dbReference>
<accession>A0A975T1P9</accession>
<dbReference type="AlphaFoldDB" id="A0A975T1P9"/>
<dbReference type="PANTHER" id="PTHR43014">
    <property type="entry name" value="MERCURIC REDUCTASE"/>
    <property type="match status" value="1"/>
</dbReference>
<dbReference type="Proteomes" id="UP000683575">
    <property type="component" value="Chromosome"/>
</dbReference>
<organism evidence="4 5">
    <name type="scientific">Nocardioides panacis</name>
    <dbReference type="NCBI Taxonomy" id="2849501"/>
    <lineage>
        <taxon>Bacteria</taxon>
        <taxon>Bacillati</taxon>
        <taxon>Actinomycetota</taxon>
        <taxon>Actinomycetes</taxon>
        <taxon>Propionibacteriales</taxon>
        <taxon>Nocardioidaceae</taxon>
        <taxon>Nocardioides</taxon>
    </lineage>
</organism>
<evidence type="ECO:0000313" key="5">
    <source>
        <dbReference type="Proteomes" id="UP000683575"/>
    </source>
</evidence>
<evidence type="ECO:0000256" key="1">
    <source>
        <dbReference type="ARBA" id="ARBA00001974"/>
    </source>
</evidence>
<sequence>MTSESRQVDVVVVGLGPGGESAATQLARAGLSVVGVDRRLVGGECPYYGCIPSKMMIRAADVLAEARRVADLAGASTVTPDWSPVHARIRDEATTDWDDQAAVDRLEDAGVTFVRGAARLTGPRTVEVDPSTGSGQGAVRYTATRGVVLNTGTDPSAPPVDGLAGTPFWTNRDAVRLADLPASLIVVGGGAIGAEMAQAFSRFGVRVTLLEVADRILAPEEPESSALVADVFAKEGIQVLAGATISSVSYAEGRFTVEVDGQSLHADKLLVAAGRRPALAGLGLDTVGLDPEARSIDTDERLRATGAEGLWAIGDITGKGAFTHMSMYQAAVAVRDILGQDGPPATYHAVPHVTFTDPEVGSVGMTEQQARDAGLSVRVGTTDLASSTRGWIARAEGLVKLVEDADRGCWSGPRPSARAGGEVLSMLVTAVHAEIPTDTLRSMIYAYPTFHRAVEDALSSLA</sequence>
<protein>
    <submittedName>
        <fullName evidence="4">NAD(P)/FAD-dependent oxidoreductase</fullName>
    </submittedName>
</protein>
<dbReference type="EMBL" id="CP077062">
    <property type="protein sequence ID" value="QWZ09405.1"/>
    <property type="molecule type" value="Genomic_DNA"/>
</dbReference>
<evidence type="ECO:0000313" key="4">
    <source>
        <dbReference type="EMBL" id="QWZ09405.1"/>
    </source>
</evidence>
<dbReference type="Pfam" id="PF02852">
    <property type="entry name" value="Pyr_redox_dim"/>
    <property type="match status" value="1"/>
</dbReference>
<gene>
    <name evidence="4" type="ORF">KRR39_06435</name>
</gene>
<evidence type="ECO:0000259" key="3">
    <source>
        <dbReference type="Pfam" id="PF07992"/>
    </source>
</evidence>
<dbReference type="GO" id="GO:0003955">
    <property type="term" value="F:NAD(P)H dehydrogenase (quinone) activity"/>
    <property type="evidence" value="ECO:0007669"/>
    <property type="project" value="TreeGrafter"/>
</dbReference>
<feature type="domain" description="Pyridine nucleotide-disulphide oxidoreductase dimerisation" evidence="2">
    <location>
        <begin position="350"/>
        <end position="457"/>
    </location>
</feature>
<dbReference type="RefSeq" id="WP_216941251.1">
    <property type="nucleotide sequence ID" value="NZ_CP077062.1"/>
</dbReference>
<dbReference type="PANTHER" id="PTHR43014:SF2">
    <property type="entry name" value="MERCURIC REDUCTASE"/>
    <property type="match status" value="1"/>
</dbReference>
<dbReference type="InterPro" id="IPR004099">
    <property type="entry name" value="Pyr_nucl-diS_OxRdtase_dimer"/>
</dbReference>
<comment type="cofactor">
    <cofactor evidence="1">
        <name>FAD</name>
        <dbReference type="ChEBI" id="CHEBI:57692"/>
    </cofactor>
</comment>